<dbReference type="PROSITE" id="PS51186">
    <property type="entry name" value="GNAT"/>
    <property type="match status" value="1"/>
</dbReference>
<dbReference type="OrthoDB" id="9787920at2"/>
<dbReference type="EMBL" id="LT629785">
    <property type="protein sequence ID" value="SDU09379.1"/>
    <property type="molecule type" value="Genomic_DNA"/>
</dbReference>
<feature type="domain" description="N-acetyltransferase" evidence="1">
    <location>
        <begin position="1"/>
        <end position="141"/>
    </location>
</feature>
<dbReference type="GO" id="GO:0016747">
    <property type="term" value="F:acyltransferase activity, transferring groups other than amino-acyl groups"/>
    <property type="evidence" value="ECO:0007669"/>
    <property type="project" value="InterPro"/>
</dbReference>
<dbReference type="STRING" id="364197.SAMN05216296_1731"/>
<proteinExistence type="predicted"/>
<protein>
    <submittedName>
        <fullName evidence="2">Ribosomal protein S18 acetylase RimI</fullName>
    </submittedName>
</protein>
<dbReference type="InterPro" id="IPR016181">
    <property type="entry name" value="Acyl_CoA_acyltransferase"/>
</dbReference>
<keyword evidence="3" id="KW-1185">Reference proteome</keyword>
<dbReference type="CDD" id="cd04301">
    <property type="entry name" value="NAT_SF"/>
    <property type="match status" value="1"/>
</dbReference>
<dbReference type="SUPFAM" id="SSF55729">
    <property type="entry name" value="Acyl-CoA N-acyltransferases (Nat)"/>
    <property type="match status" value="1"/>
</dbReference>
<dbReference type="GO" id="GO:0005840">
    <property type="term" value="C:ribosome"/>
    <property type="evidence" value="ECO:0007669"/>
    <property type="project" value="UniProtKB-KW"/>
</dbReference>
<accession>A0A1H2FPW2</accession>
<gene>
    <name evidence="2" type="ORF">SAMN05216296_1731</name>
</gene>
<sequence>MKDQPYRFSLGADAGARDVVFRQLEHFNLQQVGDLIYEDFQLYARNASDEVVGGMFGHSGLGWLYIDYFWVQDDQRSKGLGQQLLRQAEELALARGCSGVFLYTYSFQAPGFYRKQGYQLMGVLEDCPPGHQRFYLKKRLEQ</sequence>
<evidence type="ECO:0000259" key="1">
    <source>
        <dbReference type="PROSITE" id="PS51186"/>
    </source>
</evidence>
<keyword evidence="2" id="KW-0689">Ribosomal protein</keyword>
<dbReference type="AlphaFoldDB" id="A0A1H2FPW2"/>
<dbReference type="Proteomes" id="UP000243232">
    <property type="component" value="Chromosome I"/>
</dbReference>
<keyword evidence="2" id="KW-0687">Ribonucleoprotein</keyword>
<dbReference type="Gene3D" id="3.40.630.30">
    <property type="match status" value="1"/>
</dbReference>
<name>A0A1H2FPW2_9PSED</name>
<reference evidence="3" key="1">
    <citation type="submission" date="2016-10" db="EMBL/GenBank/DDBJ databases">
        <authorList>
            <person name="Varghese N."/>
            <person name="Submissions S."/>
        </authorList>
    </citation>
    <scope>NUCLEOTIDE SEQUENCE [LARGE SCALE GENOMIC DNA]</scope>
    <source>
        <strain evidence="3">DSM 17875</strain>
    </source>
</reference>
<dbReference type="RefSeq" id="WP_090194201.1">
    <property type="nucleotide sequence ID" value="NZ_LT629785.1"/>
</dbReference>
<organism evidence="2 3">
    <name type="scientific">Pseudomonas pohangensis</name>
    <dbReference type="NCBI Taxonomy" id="364197"/>
    <lineage>
        <taxon>Bacteria</taxon>
        <taxon>Pseudomonadati</taxon>
        <taxon>Pseudomonadota</taxon>
        <taxon>Gammaproteobacteria</taxon>
        <taxon>Pseudomonadales</taxon>
        <taxon>Pseudomonadaceae</taxon>
        <taxon>Pseudomonas</taxon>
    </lineage>
</organism>
<dbReference type="Pfam" id="PF00583">
    <property type="entry name" value="Acetyltransf_1"/>
    <property type="match status" value="1"/>
</dbReference>
<evidence type="ECO:0000313" key="2">
    <source>
        <dbReference type="EMBL" id="SDU09379.1"/>
    </source>
</evidence>
<dbReference type="InterPro" id="IPR000182">
    <property type="entry name" value="GNAT_dom"/>
</dbReference>
<evidence type="ECO:0000313" key="3">
    <source>
        <dbReference type="Proteomes" id="UP000243232"/>
    </source>
</evidence>